<feature type="transmembrane region" description="Helical" evidence="8">
    <location>
        <begin position="412"/>
        <end position="433"/>
    </location>
</feature>
<dbReference type="GO" id="GO:0008270">
    <property type="term" value="F:zinc ion binding"/>
    <property type="evidence" value="ECO:0007669"/>
    <property type="project" value="InterPro"/>
</dbReference>
<dbReference type="PANTHER" id="PTHR43791">
    <property type="entry name" value="PERMEASE-RELATED"/>
    <property type="match status" value="1"/>
</dbReference>
<keyword evidence="6" id="KW-0539">Nucleus</keyword>
<feature type="transmembrane region" description="Helical" evidence="8">
    <location>
        <begin position="445"/>
        <end position="464"/>
    </location>
</feature>
<feature type="compositionally biased region" description="Basic and acidic residues" evidence="7">
    <location>
        <begin position="972"/>
        <end position="981"/>
    </location>
</feature>
<evidence type="ECO:0000256" key="7">
    <source>
        <dbReference type="SAM" id="MobiDB-lite"/>
    </source>
</evidence>
<dbReference type="EMBL" id="KN847043">
    <property type="protein sequence ID" value="KIW27142.1"/>
    <property type="molecule type" value="Genomic_DNA"/>
</dbReference>
<gene>
    <name evidence="10" type="ORF">PV07_06909</name>
</gene>
<dbReference type="Gene3D" id="1.20.1250.20">
    <property type="entry name" value="MFS general substrate transporter like domains"/>
    <property type="match status" value="2"/>
</dbReference>
<dbReference type="GO" id="GO:0016020">
    <property type="term" value="C:membrane"/>
    <property type="evidence" value="ECO:0007669"/>
    <property type="project" value="UniProtKB-SubCell"/>
</dbReference>
<name>A0A0D2APU8_9EURO</name>
<feature type="transmembrane region" description="Helical" evidence="8">
    <location>
        <begin position="96"/>
        <end position="119"/>
    </location>
</feature>
<feature type="transmembrane region" description="Helical" evidence="8">
    <location>
        <begin position="154"/>
        <end position="175"/>
    </location>
</feature>
<keyword evidence="11" id="KW-1185">Reference proteome</keyword>
<dbReference type="PANTHER" id="PTHR43791:SF36">
    <property type="entry name" value="TRANSPORTER, PUTATIVE (AFU_ORTHOLOGUE AFUA_6G08340)-RELATED"/>
    <property type="match status" value="1"/>
</dbReference>
<feature type="region of interest" description="Disordered" evidence="7">
    <location>
        <begin position="506"/>
        <end position="544"/>
    </location>
</feature>
<evidence type="ECO:0000256" key="1">
    <source>
        <dbReference type="ARBA" id="ARBA00004141"/>
    </source>
</evidence>
<accession>A0A0D2APU8</accession>
<keyword evidence="2" id="KW-0813">Transport</keyword>
<dbReference type="InterPro" id="IPR011701">
    <property type="entry name" value="MFS"/>
</dbReference>
<evidence type="ECO:0000313" key="10">
    <source>
        <dbReference type="EMBL" id="KIW27142.1"/>
    </source>
</evidence>
<dbReference type="GO" id="GO:0022857">
    <property type="term" value="F:transmembrane transporter activity"/>
    <property type="evidence" value="ECO:0007669"/>
    <property type="project" value="InterPro"/>
</dbReference>
<feature type="transmembrane region" description="Helical" evidence="8">
    <location>
        <begin position="219"/>
        <end position="241"/>
    </location>
</feature>
<reference evidence="10 11" key="1">
    <citation type="submission" date="2015-01" db="EMBL/GenBank/DDBJ databases">
        <title>The Genome Sequence of Cladophialophora immunda CBS83496.</title>
        <authorList>
            <consortium name="The Broad Institute Genomics Platform"/>
            <person name="Cuomo C."/>
            <person name="de Hoog S."/>
            <person name="Gorbushina A."/>
            <person name="Stielow B."/>
            <person name="Teixiera M."/>
            <person name="Abouelleil A."/>
            <person name="Chapman S.B."/>
            <person name="Priest M."/>
            <person name="Young S.K."/>
            <person name="Wortman J."/>
            <person name="Nusbaum C."/>
            <person name="Birren B."/>
        </authorList>
    </citation>
    <scope>NUCLEOTIDE SEQUENCE [LARGE SCALE GENOMIC DNA]</scope>
    <source>
        <strain evidence="10 11">CBS 83496</strain>
    </source>
</reference>
<feature type="region of interest" description="Disordered" evidence="7">
    <location>
        <begin position="972"/>
        <end position="1001"/>
    </location>
</feature>
<keyword evidence="4 8" id="KW-1133">Transmembrane helix</keyword>
<feature type="transmembrane region" description="Helical" evidence="8">
    <location>
        <begin position="378"/>
        <end position="400"/>
    </location>
</feature>
<evidence type="ECO:0000256" key="3">
    <source>
        <dbReference type="ARBA" id="ARBA00022692"/>
    </source>
</evidence>
<feature type="compositionally biased region" description="Low complexity" evidence="7">
    <location>
        <begin position="990"/>
        <end position="999"/>
    </location>
</feature>
<dbReference type="GO" id="GO:0006351">
    <property type="term" value="P:DNA-templated transcription"/>
    <property type="evidence" value="ECO:0007669"/>
    <property type="project" value="InterPro"/>
</dbReference>
<dbReference type="InterPro" id="IPR036259">
    <property type="entry name" value="MFS_trans_sf"/>
</dbReference>
<evidence type="ECO:0000256" key="4">
    <source>
        <dbReference type="ARBA" id="ARBA00022989"/>
    </source>
</evidence>
<dbReference type="InterPro" id="IPR007219">
    <property type="entry name" value="XnlR_reg_dom"/>
</dbReference>
<dbReference type="RefSeq" id="XP_016247358.1">
    <property type="nucleotide sequence ID" value="XM_016393939.1"/>
</dbReference>
<feature type="transmembrane region" description="Helical" evidence="8">
    <location>
        <begin position="640"/>
        <end position="662"/>
    </location>
</feature>
<feature type="transmembrane region" description="Helical" evidence="8">
    <location>
        <begin position="326"/>
        <end position="346"/>
    </location>
</feature>
<feature type="compositionally biased region" description="Basic and acidic residues" evidence="7">
    <location>
        <begin position="1038"/>
        <end position="1048"/>
    </location>
</feature>
<keyword evidence="3 8" id="KW-0812">Transmembrane</keyword>
<evidence type="ECO:0000256" key="5">
    <source>
        <dbReference type="ARBA" id="ARBA00023136"/>
    </source>
</evidence>
<dbReference type="SUPFAM" id="SSF103473">
    <property type="entry name" value="MFS general substrate transporter"/>
    <property type="match status" value="1"/>
</dbReference>
<dbReference type="CDD" id="cd12148">
    <property type="entry name" value="fungal_TF_MHR"/>
    <property type="match status" value="1"/>
</dbReference>
<dbReference type="Pfam" id="PF04082">
    <property type="entry name" value="Fungal_trans"/>
    <property type="match status" value="1"/>
</dbReference>
<evidence type="ECO:0000256" key="8">
    <source>
        <dbReference type="SAM" id="Phobius"/>
    </source>
</evidence>
<evidence type="ECO:0000259" key="9">
    <source>
        <dbReference type="SMART" id="SM00906"/>
    </source>
</evidence>
<feature type="transmembrane region" description="Helical" evidence="8">
    <location>
        <begin position="353"/>
        <end position="372"/>
    </location>
</feature>
<dbReference type="GO" id="GO:0003677">
    <property type="term" value="F:DNA binding"/>
    <property type="evidence" value="ECO:0007669"/>
    <property type="project" value="InterPro"/>
</dbReference>
<evidence type="ECO:0000256" key="2">
    <source>
        <dbReference type="ARBA" id="ARBA00022448"/>
    </source>
</evidence>
<feature type="region of interest" description="Disordered" evidence="7">
    <location>
        <begin position="1028"/>
        <end position="1057"/>
    </location>
</feature>
<comment type="subcellular location">
    <subcellularLocation>
        <location evidence="1">Membrane</location>
        <topology evidence="1">Multi-pass membrane protein</topology>
    </subcellularLocation>
</comment>
<proteinExistence type="predicted"/>
<dbReference type="Proteomes" id="UP000054466">
    <property type="component" value="Unassembled WGS sequence"/>
</dbReference>
<sequence length="1120" mass="124748">MEIQKEPESLHCEDHGLGLGPSEGPEGSKENGLEMHAEVELSPEEREAERRLVWKLDLLILPLLSLMYFLASMDRGDIGNAAVAGMVEELKMTSQQYSNCVAFFYIGYIVFQLPATVFIRKIQPHFQLGIAMIGWGLLTTVMCKATHWATIAGLRAGVGAFEAFLQAGAFYLTFWYKLDELATRGSIFFAMSAVAGTMNGLISYGIAKDMPFVHGWLPWRWIFLIEGVICVGCGFFVMVLLPPVPERARWFFTPAELEIAIRRSKQAYNTPHTGIKAHQLVAVLKDPKIWCYAFFYSMMNISLTSFSSFFPVILKGLGYSSVRTQLLTIPVYVCIAVVLVILGAISDRTKQRGIFLAMAFAVAAAGWLILLLSTSKHLSYAGCFLVGMGCYPQVTLIQSWMSVNIIGYTKRAGSLAFIMIFGQCFTLMGLEIFTDAPKYHRGKGLGFASAALSALLVPFFILYIRRLNQKKEKEKHTPEAAEKRRLGIEEVRLNHLEREIQDIRETFRAPPTSELNPSRTSLEQPDPQSNGTSADSALGEQPNADLPSKEELVLMLSTREFFSHAPVLETVTITIDDACDIFLEYYNHYHPLFPLLQDIRTIVDESPTCRLLFWAMVAITRRELAVVLSGPIRSLAGNELFGNVASSISLIHALLILAYWPLPYGASTENPSWLYCGAAVHKSLALGLHRPAFLVDFVNWTLPDESAISTRQRTWIACFIVNQMVSSQLGVPSTFKVDHSINQALREWPERMPMILKPLLQMSFISFSFTNILGHFEGAPDGLLPEPGHIIQVFDADLDALERREWDEWDPSVLVLWLWTKLRLYSFAVASEPSDPEHDGAIHHGREGYYTSRGFSIATRTIEIVCAILDPSNPPKQKSQTSPGVMSGGLSPQNRPWTGFERAALVYAVMFLLRVTRFSQFPVQRDVADNTIRKALVALKADRTSLKHDSVSRACDIIEFVCQLPDPRIQEQHMEEPDSRGPGRPPRPEGSPGSRPTGRVRSRMSQNLAFDIVRCALARFASEEGQRKYPYASGGRQKGQDKGSREKSPGASSHPTTCDNDYVSLAAMDEAIAADARLGPLVFPSGIASSASNPYASNLQPGDIFWTDWDLAFTDLYSPS</sequence>
<dbReference type="Pfam" id="PF07690">
    <property type="entry name" value="MFS_1"/>
    <property type="match status" value="1"/>
</dbReference>
<protein>
    <recommendedName>
        <fullName evidence="9">Xylanolytic transcriptional activator regulatory domain-containing protein</fullName>
    </recommendedName>
</protein>
<feature type="domain" description="Xylanolytic transcriptional activator regulatory" evidence="9">
    <location>
        <begin position="672"/>
        <end position="752"/>
    </location>
</feature>
<evidence type="ECO:0000256" key="6">
    <source>
        <dbReference type="ARBA" id="ARBA00023242"/>
    </source>
</evidence>
<feature type="compositionally biased region" description="Polar residues" evidence="7">
    <location>
        <begin position="513"/>
        <end position="535"/>
    </location>
</feature>
<dbReference type="GeneID" id="27346103"/>
<dbReference type="VEuPathDB" id="FungiDB:PV07_06909"/>
<feature type="transmembrane region" description="Helical" evidence="8">
    <location>
        <begin position="52"/>
        <end position="71"/>
    </location>
</feature>
<dbReference type="AlphaFoldDB" id="A0A0D2APU8"/>
<feature type="transmembrane region" description="Helical" evidence="8">
    <location>
        <begin position="289"/>
        <end position="314"/>
    </location>
</feature>
<feature type="compositionally biased region" description="Basic and acidic residues" evidence="7">
    <location>
        <begin position="1"/>
        <end position="16"/>
    </location>
</feature>
<dbReference type="SMART" id="SM00906">
    <property type="entry name" value="Fungal_trans"/>
    <property type="match status" value="1"/>
</dbReference>
<organism evidence="10 11">
    <name type="scientific">Cladophialophora immunda</name>
    <dbReference type="NCBI Taxonomy" id="569365"/>
    <lineage>
        <taxon>Eukaryota</taxon>
        <taxon>Fungi</taxon>
        <taxon>Dikarya</taxon>
        <taxon>Ascomycota</taxon>
        <taxon>Pezizomycotina</taxon>
        <taxon>Eurotiomycetes</taxon>
        <taxon>Chaetothyriomycetidae</taxon>
        <taxon>Chaetothyriales</taxon>
        <taxon>Herpotrichiellaceae</taxon>
        <taxon>Cladophialophora</taxon>
    </lineage>
</organism>
<dbReference type="FunFam" id="1.20.1250.20:FF:000013">
    <property type="entry name" value="MFS general substrate transporter"/>
    <property type="match status" value="1"/>
</dbReference>
<evidence type="ECO:0000313" key="11">
    <source>
        <dbReference type="Proteomes" id="UP000054466"/>
    </source>
</evidence>
<feature type="region of interest" description="Disordered" evidence="7">
    <location>
        <begin position="1"/>
        <end position="32"/>
    </location>
</feature>
<dbReference type="HOGENOM" id="CLU_280457_0_0_1"/>
<feature type="transmembrane region" description="Helical" evidence="8">
    <location>
        <begin position="126"/>
        <end position="148"/>
    </location>
</feature>
<feature type="transmembrane region" description="Helical" evidence="8">
    <location>
        <begin position="187"/>
        <end position="207"/>
    </location>
</feature>
<dbReference type="OrthoDB" id="3163292at2759"/>
<keyword evidence="5 8" id="KW-0472">Membrane</keyword>